<name>A0AAD3MRM8_LATJO</name>
<comment type="caution">
    <text evidence="1">The sequence shown here is derived from an EMBL/GenBank/DDBJ whole genome shotgun (WGS) entry which is preliminary data.</text>
</comment>
<reference evidence="1" key="1">
    <citation type="submission" date="2022-08" db="EMBL/GenBank/DDBJ databases">
        <title>Genome sequencing of akame (Lates japonicus).</title>
        <authorList>
            <person name="Hashiguchi Y."/>
            <person name="Takahashi H."/>
        </authorList>
    </citation>
    <scope>NUCLEOTIDE SEQUENCE</scope>
    <source>
        <strain evidence="1">Kochi</strain>
    </source>
</reference>
<dbReference type="EMBL" id="BRZM01000039">
    <property type="protein sequence ID" value="GLD60147.1"/>
    <property type="molecule type" value="Genomic_DNA"/>
</dbReference>
<dbReference type="Proteomes" id="UP001279410">
    <property type="component" value="Unassembled WGS sequence"/>
</dbReference>
<dbReference type="AlphaFoldDB" id="A0AAD3MRM8"/>
<accession>A0AAD3MRM8</accession>
<organism evidence="1 2">
    <name type="scientific">Lates japonicus</name>
    <name type="common">Japanese lates</name>
    <dbReference type="NCBI Taxonomy" id="270547"/>
    <lineage>
        <taxon>Eukaryota</taxon>
        <taxon>Metazoa</taxon>
        <taxon>Chordata</taxon>
        <taxon>Craniata</taxon>
        <taxon>Vertebrata</taxon>
        <taxon>Euteleostomi</taxon>
        <taxon>Actinopterygii</taxon>
        <taxon>Neopterygii</taxon>
        <taxon>Teleostei</taxon>
        <taxon>Neoteleostei</taxon>
        <taxon>Acanthomorphata</taxon>
        <taxon>Carangaria</taxon>
        <taxon>Carangaria incertae sedis</taxon>
        <taxon>Centropomidae</taxon>
        <taxon>Lates</taxon>
    </lineage>
</organism>
<keyword evidence="2" id="KW-1185">Reference proteome</keyword>
<gene>
    <name evidence="1" type="ORF">AKAME5_001208300</name>
</gene>
<proteinExistence type="predicted"/>
<sequence length="191" mass="22432">MSSWCSEDLKLPGDEGGEEQGLLHREFTFDADTQVATTIYYQAIEEFHNECQWVKLRMLGAGGWVLGKHQLGVQRQLEVFPSERESTGRENFRYPAHSELDSTLALTCRQKNSEACPRLYDLYWSLNLRSPAACPGRLWWSLLCQLRRDRWEVRRGELVIGCTVENRSKRVHPRRLHPWIEATRIRDFFLH</sequence>
<evidence type="ECO:0000313" key="1">
    <source>
        <dbReference type="EMBL" id="GLD60147.1"/>
    </source>
</evidence>
<protein>
    <submittedName>
        <fullName evidence="1">Chymotrypsin-like elastase family member 2A</fullName>
    </submittedName>
</protein>
<evidence type="ECO:0000313" key="2">
    <source>
        <dbReference type="Proteomes" id="UP001279410"/>
    </source>
</evidence>